<sequence>MDTIIKKLAQVLVDAWNNLPGWIQWSIEQVGGTDLVTAIKSGVAATIGYLSNLASWVIDQLISLIGSVIGF</sequence>
<name>A0A1I1AJD9_9CLOT</name>
<keyword evidence="2" id="KW-1185">Reference proteome</keyword>
<gene>
    <name evidence="1" type="ORF">SAMN04488528_103721</name>
</gene>
<reference evidence="1 2" key="1">
    <citation type="submission" date="2016-10" db="EMBL/GenBank/DDBJ databases">
        <authorList>
            <person name="de Groot N.N."/>
        </authorList>
    </citation>
    <scope>NUCLEOTIDE SEQUENCE [LARGE SCALE GENOMIC DNA]</scope>
    <source>
        <strain evidence="1 2">DSM 12271</strain>
    </source>
</reference>
<dbReference type="RefSeq" id="WP_090042728.1">
    <property type="nucleotide sequence ID" value="NZ_FOKI01000037.1"/>
</dbReference>
<dbReference type="AlphaFoldDB" id="A0A1I1AJD9"/>
<dbReference type="OrthoDB" id="670210at2"/>
<evidence type="ECO:0000313" key="2">
    <source>
        <dbReference type="Proteomes" id="UP000198619"/>
    </source>
</evidence>
<dbReference type="Proteomes" id="UP000198619">
    <property type="component" value="Unassembled WGS sequence"/>
</dbReference>
<dbReference type="EMBL" id="FOKI01000037">
    <property type="protein sequence ID" value="SFB37466.1"/>
    <property type="molecule type" value="Genomic_DNA"/>
</dbReference>
<evidence type="ECO:0000313" key="1">
    <source>
        <dbReference type="EMBL" id="SFB37466.1"/>
    </source>
</evidence>
<accession>A0A1I1AJD9</accession>
<organism evidence="1 2">
    <name type="scientific">Clostridium frigidicarnis</name>
    <dbReference type="NCBI Taxonomy" id="84698"/>
    <lineage>
        <taxon>Bacteria</taxon>
        <taxon>Bacillati</taxon>
        <taxon>Bacillota</taxon>
        <taxon>Clostridia</taxon>
        <taxon>Eubacteriales</taxon>
        <taxon>Clostridiaceae</taxon>
        <taxon>Clostridium</taxon>
    </lineage>
</organism>
<protein>
    <submittedName>
        <fullName evidence="1">Uncharacterized protein</fullName>
    </submittedName>
</protein>
<proteinExistence type="predicted"/>
<dbReference type="STRING" id="84698.SAMN04488528_103721"/>